<dbReference type="Gene3D" id="3.40.30.10">
    <property type="entry name" value="Glutaredoxin"/>
    <property type="match status" value="1"/>
</dbReference>
<keyword evidence="2" id="KW-0186">Copper</keyword>
<evidence type="ECO:0000256" key="2">
    <source>
        <dbReference type="PIRSR" id="PIRSR603782-1"/>
    </source>
</evidence>
<keyword evidence="4" id="KW-0472">Membrane</keyword>
<evidence type="ECO:0000313" key="6">
    <source>
        <dbReference type="EMBL" id="VEN73544.1"/>
    </source>
</evidence>
<evidence type="ECO:0000256" key="5">
    <source>
        <dbReference type="SAM" id="SignalP"/>
    </source>
</evidence>
<dbReference type="GO" id="GO:0046872">
    <property type="term" value="F:metal ion binding"/>
    <property type="evidence" value="ECO:0007669"/>
    <property type="project" value="UniProtKB-KW"/>
</dbReference>
<protein>
    <submittedName>
        <fullName evidence="6">Cytochrome c oxidase assembly factor</fullName>
    </submittedName>
</protein>
<reference evidence="6" key="1">
    <citation type="submission" date="2019-01" db="EMBL/GenBank/DDBJ databases">
        <authorList>
            <consortium name="Genoscope - CEA"/>
            <person name="William W."/>
        </authorList>
    </citation>
    <scope>NUCLEOTIDE SEQUENCE</scope>
    <source>
        <strain evidence="6">CR-1</strain>
    </source>
</reference>
<evidence type="ECO:0000256" key="3">
    <source>
        <dbReference type="PIRSR" id="PIRSR603782-2"/>
    </source>
</evidence>
<comment type="similarity">
    <text evidence="1">Belongs to the SCO1/2 family.</text>
</comment>
<feature type="chain" id="PRO_5019809784" evidence="5">
    <location>
        <begin position="22"/>
        <end position="287"/>
    </location>
</feature>
<dbReference type="SUPFAM" id="SSF52833">
    <property type="entry name" value="Thioredoxin-like"/>
    <property type="match status" value="1"/>
</dbReference>
<feature type="disulfide bond" description="Redox-active" evidence="3">
    <location>
        <begin position="100"/>
        <end position="104"/>
    </location>
</feature>
<dbReference type="EMBL" id="CAACVI010000012">
    <property type="protein sequence ID" value="VEN73544.1"/>
    <property type="molecule type" value="Genomic_DNA"/>
</dbReference>
<keyword evidence="2" id="KW-0479">Metal-binding</keyword>
<name>A0A484HGR4_9BACT</name>
<evidence type="ECO:0000256" key="4">
    <source>
        <dbReference type="SAM" id="Phobius"/>
    </source>
</evidence>
<dbReference type="InterPro" id="IPR036249">
    <property type="entry name" value="Thioredoxin-like_sf"/>
</dbReference>
<feature type="signal peptide" evidence="5">
    <location>
        <begin position="1"/>
        <end position="21"/>
    </location>
</feature>
<dbReference type="PANTHER" id="PTHR12151">
    <property type="entry name" value="ELECTRON TRANSPORT PROTIN SCO1/SENC FAMILY MEMBER"/>
    <property type="match status" value="1"/>
</dbReference>
<gene>
    <name evidence="6" type="ORF">EPICR_20004</name>
</gene>
<dbReference type="CDD" id="cd02968">
    <property type="entry name" value="SCO"/>
    <property type="match status" value="1"/>
</dbReference>
<dbReference type="InterPro" id="IPR003782">
    <property type="entry name" value="SCO1/SenC"/>
</dbReference>
<keyword evidence="3" id="KW-1015">Disulfide bond</keyword>
<organism evidence="6">
    <name type="scientific">uncultured Desulfobacteraceae bacterium</name>
    <dbReference type="NCBI Taxonomy" id="218296"/>
    <lineage>
        <taxon>Bacteria</taxon>
        <taxon>Pseudomonadati</taxon>
        <taxon>Thermodesulfobacteriota</taxon>
        <taxon>Desulfobacteria</taxon>
        <taxon>Desulfobacterales</taxon>
        <taxon>Desulfobacteraceae</taxon>
        <taxon>environmental samples</taxon>
    </lineage>
</organism>
<keyword evidence="4" id="KW-0812">Transmembrane</keyword>
<sequence length="287" mass="32008">MKKTAAAALALFFALMTGARAEEGHVHRDAAPMAEESGHLHVFQGADATEPQEVEGVGVEEKAGETAELDLVFSDERGRKILLKDFVDRPVIMALVFYHCPQACAMILSSMARVMDAMPAKAGEEYRALAVSFDDEETPEIALRSKANYLKLIEKDFPEDQWKFLTGDPESIAALTRSVGFGYKKTGKHDFIHPNLIIALAPGGKIIRYLYGTRYNPFDVSMALAEASRGTPGISIKKMLTYCFDYDPEGRRYVFKTFRIFGLATLAFLAGFFFFVLRRKKTPKQEP</sequence>
<accession>A0A484HGR4</accession>
<dbReference type="AlphaFoldDB" id="A0A484HGR4"/>
<evidence type="ECO:0000256" key="1">
    <source>
        <dbReference type="ARBA" id="ARBA00010996"/>
    </source>
</evidence>
<keyword evidence="4" id="KW-1133">Transmembrane helix</keyword>
<feature type="binding site" evidence="2">
    <location>
        <position position="104"/>
    </location>
    <ligand>
        <name>Cu cation</name>
        <dbReference type="ChEBI" id="CHEBI:23378"/>
    </ligand>
</feature>
<dbReference type="PANTHER" id="PTHR12151:SF8">
    <property type="entry name" value="THIOREDOXIN DOMAIN-CONTAINING PROTEIN"/>
    <property type="match status" value="1"/>
</dbReference>
<feature type="transmembrane region" description="Helical" evidence="4">
    <location>
        <begin position="258"/>
        <end position="277"/>
    </location>
</feature>
<proteinExistence type="inferred from homology"/>
<dbReference type="Pfam" id="PF02630">
    <property type="entry name" value="SCO1-SenC"/>
    <property type="match status" value="1"/>
</dbReference>
<feature type="binding site" evidence="2">
    <location>
        <position position="100"/>
    </location>
    <ligand>
        <name>Cu cation</name>
        <dbReference type="ChEBI" id="CHEBI:23378"/>
    </ligand>
</feature>
<keyword evidence="5" id="KW-0732">Signal</keyword>